<dbReference type="KEGG" id="tpal:117642823"/>
<sequence length="365" mass="40482">MSAEAEAVKATGICNICSTNGALYVCPRCNIPYCSVACYRDSKHLNCSESFYKDQVFSTLSSQSNEENAEGRRHMEEILSRLYAADANPIENLDSDDENDEEEGSDDDLSSRLAGVSLDDADAVWQRLSSSERAEFEKLLQTGGITELLPEFSPWWEKKAKLVEEVKSNDDGTSVSVQPENQSNSTVPVIAKDISSFKDLCKKPASPCLPFNTTNIIGAYVYTVRCFNGEHLDWASQAAYIAWNLSGSLNTNQNFDNMMDAITSVAVNMTEKENSSEEELSTMKADAQCILSSPSHLQAALSDLLSLFRAAVRHRPPTAKGPFSQRFPDGADSQIPRDKLKLLVKKLEFYLSWVLQEKFFIATKS</sequence>
<evidence type="ECO:0000313" key="4">
    <source>
        <dbReference type="Proteomes" id="UP000515158"/>
    </source>
</evidence>
<dbReference type="SUPFAM" id="SSF144232">
    <property type="entry name" value="HIT/MYND zinc finger-like"/>
    <property type="match status" value="1"/>
</dbReference>
<protein>
    <submittedName>
        <fullName evidence="5">Zinc finger HIT domain-containing protein 2</fullName>
    </submittedName>
</protein>
<dbReference type="AlphaFoldDB" id="A0A6P8YJS6"/>
<dbReference type="OrthoDB" id="10005492at2759"/>
<keyword evidence="1" id="KW-0479">Metal-binding</keyword>
<keyword evidence="1" id="KW-0863">Zinc-finger</keyword>
<name>A0A6P8YJS6_THRPL</name>
<dbReference type="PROSITE" id="PS51083">
    <property type="entry name" value="ZF_HIT"/>
    <property type="match status" value="1"/>
</dbReference>
<dbReference type="Pfam" id="PF04438">
    <property type="entry name" value="zf-HIT"/>
    <property type="match status" value="1"/>
</dbReference>
<proteinExistence type="predicted"/>
<accession>A0A6P8YJS6</accession>
<feature type="region of interest" description="Disordered" evidence="2">
    <location>
        <begin position="89"/>
        <end position="112"/>
    </location>
</feature>
<feature type="domain" description="HIT-type" evidence="3">
    <location>
        <begin position="14"/>
        <end position="47"/>
    </location>
</feature>
<feature type="compositionally biased region" description="Acidic residues" evidence="2">
    <location>
        <begin position="93"/>
        <end position="108"/>
    </location>
</feature>
<evidence type="ECO:0000313" key="5">
    <source>
        <dbReference type="RefSeq" id="XP_034237285.1"/>
    </source>
</evidence>
<dbReference type="InterPro" id="IPR039646">
    <property type="entry name" value="ZNHIT2"/>
</dbReference>
<evidence type="ECO:0000259" key="3">
    <source>
        <dbReference type="PROSITE" id="PS51083"/>
    </source>
</evidence>
<dbReference type="GeneID" id="117642823"/>
<dbReference type="InParanoid" id="A0A6P8YJS6"/>
<dbReference type="InterPro" id="IPR007529">
    <property type="entry name" value="Znf_HIT"/>
</dbReference>
<reference evidence="5" key="1">
    <citation type="submission" date="2025-08" db="UniProtKB">
        <authorList>
            <consortium name="RefSeq"/>
        </authorList>
    </citation>
    <scope>IDENTIFICATION</scope>
    <source>
        <tissue evidence="5">Total insect</tissue>
    </source>
</reference>
<dbReference type="GO" id="GO:0008270">
    <property type="term" value="F:zinc ion binding"/>
    <property type="evidence" value="ECO:0007669"/>
    <property type="project" value="UniProtKB-UniRule"/>
</dbReference>
<dbReference type="Proteomes" id="UP000515158">
    <property type="component" value="Unplaced"/>
</dbReference>
<evidence type="ECO:0000256" key="1">
    <source>
        <dbReference type="PROSITE-ProRule" id="PRU00453"/>
    </source>
</evidence>
<dbReference type="FunCoup" id="A0A6P8YJS6">
    <property type="interactions" value="243"/>
</dbReference>
<evidence type="ECO:0000256" key="2">
    <source>
        <dbReference type="SAM" id="MobiDB-lite"/>
    </source>
</evidence>
<keyword evidence="1" id="KW-0862">Zinc</keyword>
<dbReference type="Gene3D" id="3.30.60.190">
    <property type="match status" value="1"/>
</dbReference>
<gene>
    <name evidence="5" type="primary">LOC117642823</name>
</gene>
<dbReference type="PANTHER" id="PTHR15555">
    <property type="entry name" value="ZINC FINGER HIT DOMAIN CONTAINING PROTEIN 2 PROTEIN FON -RELATED"/>
    <property type="match status" value="1"/>
</dbReference>
<dbReference type="CDD" id="cd23024">
    <property type="entry name" value="zf-HIT_ZNHIT2-3"/>
    <property type="match status" value="1"/>
</dbReference>
<dbReference type="PANTHER" id="PTHR15555:SF0">
    <property type="entry name" value="ZINC FINGER HIT DOMAIN-CONTAINING PROTEIN 2"/>
    <property type="match status" value="1"/>
</dbReference>
<organism evidence="5">
    <name type="scientific">Thrips palmi</name>
    <name type="common">Melon thrips</name>
    <dbReference type="NCBI Taxonomy" id="161013"/>
    <lineage>
        <taxon>Eukaryota</taxon>
        <taxon>Metazoa</taxon>
        <taxon>Ecdysozoa</taxon>
        <taxon>Arthropoda</taxon>
        <taxon>Hexapoda</taxon>
        <taxon>Insecta</taxon>
        <taxon>Pterygota</taxon>
        <taxon>Neoptera</taxon>
        <taxon>Paraneoptera</taxon>
        <taxon>Thysanoptera</taxon>
        <taxon>Terebrantia</taxon>
        <taxon>Thripoidea</taxon>
        <taxon>Thripidae</taxon>
        <taxon>Thrips</taxon>
    </lineage>
</organism>
<dbReference type="RefSeq" id="XP_034237285.1">
    <property type="nucleotide sequence ID" value="XM_034381394.1"/>
</dbReference>
<keyword evidence="4" id="KW-1185">Reference proteome</keyword>